<comment type="caution">
    <text evidence="2">The sequence shown here is derived from an EMBL/GenBank/DDBJ whole genome shotgun (WGS) entry which is preliminary data.</text>
</comment>
<gene>
    <name evidence="2" type="ORF">CTEN210_00710</name>
</gene>
<protein>
    <recommendedName>
        <fullName evidence="1">CRAL-TRIO domain-containing protein</fullName>
    </recommendedName>
</protein>
<sequence length="345" mass="39839">MNQGNDPRKSLRISLVGNRFQHENDRQSLISSLRQSLWFLIPEKNKKPLATNVIFDVTDEECDEMFQALSQDTNAPWHEEVKYLSKSWVKAVMSQPYRKNKKMRRPFDYAKKKIVDYLDWRAKNNITKEIAYYSALEDGKEFTKVLKTGGHDLYWYGVDKDGCPNLWYRADMTIFEKVEVRKTPKASALIMQAALDKMPSNIHNFNFIVVFDKFNVFKAMSKPTLAPAFVRTFLKISPDRLKPAYFITGGAGGFFFDIAAKIAPASVMDKTTKCKSREEAADLLQRDGILKTDEIPTFMGGEYEQDENIMRNYSRMMKEIEKAMYNEASTCVHVSSNTLICRGHF</sequence>
<accession>A0AAD3GYY7</accession>
<dbReference type="InterPro" id="IPR036865">
    <property type="entry name" value="CRAL-TRIO_dom_sf"/>
</dbReference>
<proteinExistence type="predicted"/>
<reference evidence="2 3" key="1">
    <citation type="journal article" date="2021" name="Sci. Rep.">
        <title>The genome of the diatom Chaetoceros tenuissimus carries an ancient integrated fragment of an extant virus.</title>
        <authorList>
            <person name="Hongo Y."/>
            <person name="Kimura K."/>
            <person name="Takaki Y."/>
            <person name="Yoshida Y."/>
            <person name="Baba S."/>
            <person name="Kobayashi G."/>
            <person name="Nagasaki K."/>
            <person name="Hano T."/>
            <person name="Tomaru Y."/>
        </authorList>
    </citation>
    <scope>NUCLEOTIDE SEQUENCE [LARGE SCALE GENOMIC DNA]</scope>
    <source>
        <strain evidence="2 3">NIES-3715</strain>
    </source>
</reference>
<dbReference type="Pfam" id="PF00650">
    <property type="entry name" value="CRAL_TRIO"/>
    <property type="match status" value="1"/>
</dbReference>
<dbReference type="AlphaFoldDB" id="A0AAD3GYY7"/>
<evidence type="ECO:0000313" key="3">
    <source>
        <dbReference type="Proteomes" id="UP001054902"/>
    </source>
</evidence>
<name>A0AAD3GYY7_9STRA</name>
<dbReference type="Gene3D" id="3.40.525.10">
    <property type="entry name" value="CRAL-TRIO lipid binding domain"/>
    <property type="match status" value="1"/>
</dbReference>
<organism evidence="2 3">
    <name type="scientific">Chaetoceros tenuissimus</name>
    <dbReference type="NCBI Taxonomy" id="426638"/>
    <lineage>
        <taxon>Eukaryota</taxon>
        <taxon>Sar</taxon>
        <taxon>Stramenopiles</taxon>
        <taxon>Ochrophyta</taxon>
        <taxon>Bacillariophyta</taxon>
        <taxon>Coscinodiscophyceae</taxon>
        <taxon>Chaetocerotophycidae</taxon>
        <taxon>Chaetocerotales</taxon>
        <taxon>Chaetocerotaceae</taxon>
        <taxon>Chaetoceros</taxon>
    </lineage>
</organism>
<feature type="domain" description="CRAL-TRIO" evidence="1">
    <location>
        <begin position="153"/>
        <end position="301"/>
    </location>
</feature>
<keyword evidence="3" id="KW-1185">Reference proteome</keyword>
<dbReference type="InterPro" id="IPR001251">
    <property type="entry name" value="CRAL-TRIO_dom"/>
</dbReference>
<dbReference type="Proteomes" id="UP001054902">
    <property type="component" value="Unassembled WGS sequence"/>
</dbReference>
<dbReference type="EMBL" id="BLLK01000019">
    <property type="protein sequence ID" value="GFH44236.1"/>
    <property type="molecule type" value="Genomic_DNA"/>
</dbReference>
<dbReference type="SUPFAM" id="SSF52087">
    <property type="entry name" value="CRAL/TRIO domain"/>
    <property type="match status" value="1"/>
</dbReference>
<evidence type="ECO:0000313" key="2">
    <source>
        <dbReference type="EMBL" id="GFH44236.1"/>
    </source>
</evidence>
<evidence type="ECO:0000259" key="1">
    <source>
        <dbReference type="Pfam" id="PF00650"/>
    </source>
</evidence>